<organism evidence="3 4">
    <name type="scientific">Hominiventricola aquisgranensis</name>
    <dbReference type="NCBI Taxonomy" id="3133164"/>
    <lineage>
        <taxon>Bacteria</taxon>
        <taxon>Bacillati</taxon>
        <taxon>Bacillota</taxon>
        <taxon>Clostridia</taxon>
        <taxon>Lachnospirales</taxon>
        <taxon>Lachnospiraceae</taxon>
        <taxon>Hominiventricola</taxon>
    </lineage>
</organism>
<proteinExistence type="predicted"/>
<dbReference type="InterPro" id="IPR011010">
    <property type="entry name" value="DNA_brk_join_enz"/>
</dbReference>
<dbReference type="EMBL" id="JBBMFC010000008">
    <property type="protein sequence ID" value="MEQ2578443.1"/>
    <property type="molecule type" value="Genomic_DNA"/>
</dbReference>
<keyword evidence="4" id="KW-1185">Reference proteome</keyword>
<evidence type="ECO:0000313" key="4">
    <source>
        <dbReference type="Proteomes" id="UP001470288"/>
    </source>
</evidence>
<dbReference type="RefSeq" id="WP_349144156.1">
    <property type="nucleotide sequence ID" value="NZ_JBBMFC010000008.1"/>
</dbReference>
<dbReference type="Proteomes" id="UP001470288">
    <property type="component" value="Unassembled WGS sequence"/>
</dbReference>
<keyword evidence="1" id="KW-0233">DNA recombination</keyword>
<dbReference type="Pfam" id="PF00589">
    <property type="entry name" value="Phage_integrase"/>
    <property type="match status" value="1"/>
</dbReference>
<dbReference type="Gene3D" id="1.10.443.10">
    <property type="entry name" value="Intergrase catalytic core"/>
    <property type="match status" value="1"/>
</dbReference>
<evidence type="ECO:0000313" key="3">
    <source>
        <dbReference type="EMBL" id="MEQ2578443.1"/>
    </source>
</evidence>
<accession>A0ABV1I0H2</accession>
<protein>
    <submittedName>
        <fullName evidence="3">Tyrosine-type recombinase/integrase</fullName>
    </submittedName>
</protein>
<evidence type="ECO:0000259" key="2">
    <source>
        <dbReference type="PROSITE" id="PS51898"/>
    </source>
</evidence>
<dbReference type="SUPFAM" id="SSF56349">
    <property type="entry name" value="DNA breaking-rejoining enzymes"/>
    <property type="match status" value="1"/>
</dbReference>
<reference evidence="3 4" key="1">
    <citation type="submission" date="2024-03" db="EMBL/GenBank/DDBJ databases">
        <title>Human intestinal bacterial collection.</title>
        <authorList>
            <person name="Pauvert C."/>
            <person name="Hitch T.C.A."/>
            <person name="Clavel T."/>
        </authorList>
    </citation>
    <scope>NUCLEOTIDE SEQUENCE [LARGE SCALE GENOMIC DNA]</scope>
    <source>
        <strain evidence="3 4">CLA-AA-H78B</strain>
    </source>
</reference>
<feature type="domain" description="Tyr recombinase" evidence="2">
    <location>
        <begin position="1"/>
        <end position="146"/>
    </location>
</feature>
<gene>
    <name evidence="3" type="ORF">WMO62_06230</name>
</gene>
<dbReference type="PROSITE" id="PS51898">
    <property type="entry name" value="TYR_RECOMBINASE"/>
    <property type="match status" value="1"/>
</dbReference>
<evidence type="ECO:0000256" key="1">
    <source>
        <dbReference type="ARBA" id="ARBA00023172"/>
    </source>
</evidence>
<comment type="caution">
    <text evidence="3">The sequence shown here is derived from an EMBL/GenBank/DDBJ whole genome shotgun (WGS) entry which is preliminary data.</text>
</comment>
<name>A0ABV1I0H2_9FIRM</name>
<dbReference type="InterPro" id="IPR002104">
    <property type="entry name" value="Integrase_catalytic"/>
</dbReference>
<dbReference type="InterPro" id="IPR013762">
    <property type="entry name" value="Integrase-like_cat_sf"/>
</dbReference>
<sequence>MKTQNSYRRIPFIGDVEEALKVQREKQKKLKKDLKDRYRSTGELEDVVFCTTMGSPISRYVAEKEINKVVDAINYEESVNAVFENRNPIEFEKVHSHALRHTFCSRCFEKGITPKVVQQLMGHAHYSTTIDIYTHVSEEMMGNELEKFKVAMSS</sequence>